<protein>
    <recommendedName>
        <fullName evidence="4">Bifunctional inhibitor/plant lipid transfer protein/seed storage helical domain-containing protein</fullName>
    </recommendedName>
</protein>
<feature type="signal peptide" evidence="3">
    <location>
        <begin position="1"/>
        <end position="28"/>
    </location>
</feature>
<gene>
    <name evidence="5" type="ORF">ACH5RR_011672</name>
</gene>
<keyword evidence="2" id="KW-0446">Lipid-binding</keyword>
<dbReference type="PANTHER" id="PTHR33214:SF44">
    <property type="entry name" value="NON-SPECIFIC LIPID TRANSFER PROTEIN GPI-ANCHORED 33"/>
    <property type="match status" value="1"/>
</dbReference>
<keyword evidence="6" id="KW-1185">Reference proteome</keyword>
<evidence type="ECO:0000256" key="2">
    <source>
        <dbReference type="ARBA" id="ARBA00023121"/>
    </source>
</evidence>
<evidence type="ECO:0000313" key="5">
    <source>
        <dbReference type="EMBL" id="KAL3527016.1"/>
    </source>
</evidence>
<dbReference type="AlphaFoldDB" id="A0ABD3A5K7"/>
<comment type="caution">
    <text evidence="5">The sequence shown here is derived from an EMBL/GenBank/DDBJ whole genome shotgun (WGS) entry which is preliminary data.</text>
</comment>
<feature type="domain" description="Bifunctional inhibitor/plant lipid transfer protein/seed storage helical" evidence="4">
    <location>
        <begin position="31"/>
        <end position="96"/>
    </location>
</feature>
<keyword evidence="1" id="KW-0813">Transport</keyword>
<evidence type="ECO:0000313" key="6">
    <source>
        <dbReference type="Proteomes" id="UP001630127"/>
    </source>
</evidence>
<dbReference type="PANTHER" id="PTHR33214">
    <property type="entry name" value="BIFUNCTIONAL INHIBITOR/LIPID-TRANSFER PROTEIN/SEED STORAGE 2S ALBUMIN SUPERFAMILY PROTEIN"/>
    <property type="match status" value="1"/>
</dbReference>
<dbReference type="Proteomes" id="UP001630127">
    <property type="component" value="Unassembled WGS sequence"/>
</dbReference>
<evidence type="ECO:0000256" key="1">
    <source>
        <dbReference type="ARBA" id="ARBA00022448"/>
    </source>
</evidence>
<proteinExistence type="predicted"/>
<feature type="chain" id="PRO_5044810311" description="Bifunctional inhibitor/plant lipid transfer protein/seed storage helical domain-containing protein" evidence="3">
    <location>
        <begin position="29"/>
        <end position="96"/>
    </location>
</feature>
<dbReference type="Gene3D" id="1.10.110.10">
    <property type="entry name" value="Plant lipid-transfer and hydrophobic proteins"/>
    <property type="match status" value="1"/>
</dbReference>
<keyword evidence="3" id="KW-0732">Signal</keyword>
<dbReference type="EMBL" id="JBJUIK010000005">
    <property type="protein sequence ID" value="KAL3527016.1"/>
    <property type="molecule type" value="Genomic_DNA"/>
</dbReference>
<dbReference type="SMART" id="SM00499">
    <property type="entry name" value="AAI"/>
    <property type="match status" value="1"/>
</dbReference>
<accession>A0ABD3A5K7</accession>
<dbReference type="InterPro" id="IPR036312">
    <property type="entry name" value="Bifun_inhib/LTP/seed_sf"/>
</dbReference>
<dbReference type="Pfam" id="PF00234">
    <property type="entry name" value="Tryp_alpha_amyl"/>
    <property type="match status" value="1"/>
</dbReference>
<evidence type="ECO:0000259" key="4">
    <source>
        <dbReference type="SMART" id="SM00499"/>
    </source>
</evidence>
<dbReference type="InterPro" id="IPR016140">
    <property type="entry name" value="Bifunc_inhib/LTP/seed_store"/>
</dbReference>
<dbReference type="SUPFAM" id="SSF47699">
    <property type="entry name" value="Bifunctional inhibitor/lipid-transfer protein/seed storage 2S albumin"/>
    <property type="match status" value="1"/>
</dbReference>
<dbReference type="InterPro" id="IPR033872">
    <property type="entry name" value="nsLTP2"/>
</dbReference>
<sequence length="96" mass="10173">MKFSHIHIALCLVMLVVMLGGEVQVSTAVTCTITELSSCLPAITGPSPPSATCCAKLKEQQPCLCGYSKDPTYGHYFTSPRAQTVAKICGVPIPKC</sequence>
<evidence type="ECO:0000256" key="3">
    <source>
        <dbReference type="SAM" id="SignalP"/>
    </source>
</evidence>
<organism evidence="5 6">
    <name type="scientific">Cinchona calisaya</name>
    <dbReference type="NCBI Taxonomy" id="153742"/>
    <lineage>
        <taxon>Eukaryota</taxon>
        <taxon>Viridiplantae</taxon>
        <taxon>Streptophyta</taxon>
        <taxon>Embryophyta</taxon>
        <taxon>Tracheophyta</taxon>
        <taxon>Spermatophyta</taxon>
        <taxon>Magnoliopsida</taxon>
        <taxon>eudicotyledons</taxon>
        <taxon>Gunneridae</taxon>
        <taxon>Pentapetalae</taxon>
        <taxon>asterids</taxon>
        <taxon>lamiids</taxon>
        <taxon>Gentianales</taxon>
        <taxon>Rubiaceae</taxon>
        <taxon>Cinchonoideae</taxon>
        <taxon>Cinchoneae</taxon>
        <taxon>Cinchona</taxon>
    </lineage>
</organism>
<dbReference type="GO" id="GO:0008289">
    <property type="term" value="F:lipid binding"/>
    <property type="evidence" value="ECO:0007669"/>
    <property type="project" value="UniProtKB-KW"/>
</dbReference>
<reference evidence="5 6" key="1">
    <citation type="submission" date="2024-11" db="EMBL/GenBank/DDBJ databases">
        <title>A near-complete genome assembly of Cinchona calisaya.</title>
        <authorList>
            <person name="Lian D.C."/>
            <person name="Zhao X.W."/>
            <person name="Wei L."/>
        </authorList>
    </citation>
    <scope>NUCLEOTIDE SEQUENCE [LARGE SCALE GENOMIC DNA]</scope>
    <source>
        <tissue evidence="5">Nenye</tissue>
    </source>
</reference>
<dbReference type="CDD" id="cd01959">
    <property type="entry name" value="nsLTP2"/>
    <property type="match status" value="1"/>
</dbReference>
<name>A0ABD3A5K7_9GENT</name>